<dbReference type="InterPro" id="IPR000569">
    <property type="entry name" value="HECT_dom"/>
</dbReference>
<dbReference type="SMART" id="SM00119">
    <property type="entry name" value="HECTc"/>
    <property type="match status" value="1"/>
</dbReference>
<feature type="region of interest" description="Disordered" evidence="7">
    <location>
        <begin position="1230"/>
        <end position="1253"/>
    </location>
</feature>
<keyword evidence="5 6" id="KW-0833">Ubl conjugation pathway</keyword>
<feature type="compositionally biased region" description="Basic and acidic residues" evidence="7">
    <location>
        <begin position="159"/>
        <end position="179"/>
    </location>
</feature>
<feature type="region of interest" description="Disordered" evidence="7">
    <location>
        <begin position="150"/>
        <end position="229"/>
    </location>
</feature>
<dbReference type="Gene3D" id="3.30.2160.10">
    <property type="entry name" value="Hect, E3 ligase catalytic domain"/>
    <property type="match status" value="1"/>
</dbReference>
<dbReference type="GO" id="GO:0016607">
    <property type="term" value="C:nuclear speck"/>
    <property type="evidence" value="ECO:0007669"/>
    <property type="project" value="TreeGrafter"/>
</dbReference>
<feature type="compositionally biased region" description="Polar residues" evidence="7">
    <location>
        <begin position="1232"/>
        <end position="1243"/>
    </location>
</feature>
<sequence>MPQGRAKRQLVTKTSSSPLKRRRSASQSSNPSDPHRDSHTRLSRQDSAMASQRNRPKTRSATTAAAGASRTSPLGQTAETLQTGEATSPDQLSHMMEEERSQAPLSIELAASPAMDAQRDHSPSLETRPTRPMLCDPADLLTVAEWDESVPSDGEPVMDNDHHAHGRSEHDQVISHHDTDESDNSGSNNEDHDVYDSHSGSEHSSTHNENDDDDNDEHPSSDPFTFDFFGQGFNPMDASSRLLAGLGFSTGNQQFKTLLTSLKEQKDPTSLLVTLQELAEALSIATEESLAGHFNVDAFAKELVAILKGPSGTGADALAASQPQASEYELMLAAMYGGAGNEFGATGSNPNVMLLACRCIDNMIEALPAALPVVVTHDAIPVLCAKLKDIEYVDLAEQALGTLEKISAEFPAAVVKEGGLAAALTYLDFFSIHVQRSAVTTAANCAVRIPPECFDRVAEVIPTLERLLGYSDQRLVEQTCLCLYRACRNFRTDSAKLQTLVTPAILSQVLAILAASVPGARTTGGEGASAMSISSAVFSKLVLMLTDVVRNSADLAERLLELDVVKTICTIFSQESVSELGTANEATGESMESATPSSAPPPVLIDLPTEQLCDLVSLLADLLPPLLTRLPTATESSPNVSRPLLSSRLFTAFTALQSAYDERAAIFAHHPVYVAQFGQYCLPVLLPLFSKTVNAELRRRVALLLVKVLHVMDSQAMTQWAVSCPLATFAVNSLNQQSTPLHVLITALIVVALLTRKLPSHYARQFRREGLVDRIDQWTTDAMFAPPQSRPSAATDAAMVDNDDKDLAVTTATAFRMLEQSLYPEFGQCTAGSLIALVNQPSSTASTDADPGSPTTHVTAATMGMLPESADITEDAKMARANVIHDWLAHQVTTLQSTFAQHLADQSPVMDQANMLVVLRQLGLALQGLQHSLAKCGRYGAAVQQLAAVFCRPDGVTAYELRESGVLDTMLTFLSATNHPSGLSLSARSQMFLFAFLVPTPGSDPAFPALAHLVRCLQDVLSHMEDLHLEAAPTTVVDSARNPMAMLAKQVRLLLLADDQPLATDVIGSRHIVSVHALASFQTLEDYLRPRLMHSAALSRGLTESDDNNRSHRSFMAETLRSLSMAASALSGVSGQLQAPNAMADDGSEILPDHTDMTSVAIPPPDAAGAVASPNADDTSDEESAEIPPPESQAATPVKGGPRSPVQSTPQLANYALTRSDSALRALARNDATPTTASSSQRPDSLPRPTSPDWHLQFELNGVPISDNEATIYSAIHPLLHADQSTEPRHPWSMVYTVKFSTKPRPAMGSSSAASPQLQAMDTADDRTEVPDGLIGCDTLLTLLAVLFDLNVHCRQVMASGPSASASSPLVPLSASQFVNAKFTAKLTRQLDEPLVVASQCLPPWCDYLVQRFAFLFPFEVRHSYLQFTSFGFSRSIARWQALHVRDNGSSGRRTTPLHALGRIQRQKVRISRRKMLLSAVKVLALYGSSHSALEIEYFDEVGTGLGPTLEFYATVSKELCRRDLHLWRDEDAPTDTTGTLGSSAYVALGPMGLFPRPYSPATVTTPPASVEAPTSELSGLDILKWFELMGQFVAKALLDSRILDLPLHPLFIEHILGHTVLPTLLTLRAVDDALAQSLAQLQWFVDQKQRIYSDLSLDDAAKLAQLRAVRTASGATVEDLGLDFTLPGYPDYQLWVGGGSGSDVDVTIFNVDQYVQRVLEATLVQGVEAQADHFRTGFSQVFPISRLQCFTANELHALIGSAEEDWSLTTLQGQVVADHGYTLSSPVVQYLLEVMSELTSVERRQFLRFITGSPKLPIGGFKQLLPSLTVVCKPCEAPLTADDYLPSVMTCVNYLKLPNYSSKAILKGRLYTAMKEGQSSFHLS</sequence>
<evidence type="ECO:0000256" key="4">
    <source>
        <dbReference type="ARBA" id="ARBA00022679"/>
    </source>
</evidence>
<dbReference type="SUPFAM" id="SSF48371">
    <property type="entry name" value="ARM repeat"/>
    <property type="match status" value="1"/>
</dbReference>
<evidence type="ECO:0000256" key="6">
    <source>
        <dbReference type="PROSITE-ProRule" id="PRU00104"/>
    </source>
</evidence>
<comment type="catalytic activity">
    <reaction evidence="1">
        <text>S-ubiquitinyl-[E2 ubiquitin-conjugating enzyme]-L-cysteine + [acceptor protein]-L-lysine = [E2 ubiquitin-conjugating enzyme]-L-cysteine + N(6)-ubiquitinyl-[acceptor protein]-L-lysine.</text>
        <dbReference type="EC" id="2.3.2.26"/>
    </reaction>
</comment>
<feature type="compositionally biased region" description="Low complexity" evidence="7">
    <location>
        <begin position="59"/>
        <end position="72"/>
    </location>
</feature>
<dbReference type="SUPFAM" id="SSF56204">
    <property type="entry name" value="Hect, E3 ligase catalytic domain"/>
    <property type="match status" value="1"/>
</dbReference>
<feature type="region of interest" description="Disordered" evidence="7">
    <location>
        <begin position="1"/>
        <end position="134"/>
    </location>
</feature>
<dbReference type="InterPro" id="IPR057948">
    <property type="entry name" value="TPR_TRIP12_N"/>
</dbReference>
<evidence type="ECO:0000313" key="9">
    <source>
        <dbReference type="EMBL" id="KAJ1984592.1"/>
    </source>
</evidence>
<evidence type="ECO:0000256" key="7">
    <source>
        <dbReference type="SAM" id="MobiDB-lite"/>
    </source>
</evidence>
<dbReference type="InterPro" id="IPR016024">
    <property type="entry name" value="ARM-type_fold"/>
</dbReference>
<dbReference type="InterPro" id="IPR035983">
    <property type="entry name" value="Hect_E3_ubiquitin_ligase"/>
</dbReference>
<name>A0A9W8B6F7_9FUNG</name>
<evidence type="ECO:0000259" key="8">
    <source>
        <dbReference type="PROSITE" id="PS50237"/>
    </source>
</evidence>
<dbReference type="PROSITE" id="PS50237">
    <property type="entry name" value="HECT"/>
    <property type="match status" value="1"/>
</dbReference>
<evidence type="ECO:0000313" key="10">
    <source>
        <dbReference type="Proteomes" id="UP001151582"/>
    </source>
</evidence>
<evidence type="ECO:0000256" key="1">
    <source>
        <dbReference type="ARBA" id="ARBA00000885"/>
    </source>
</evidence>
<gene>
    <name evidence="9" type="primary">UFD4</name>
    <name evidence="9" type="ORF">H4R34_000564</name>
</gene>
<dbReference type="Pfam" id="PF25579">
    <property type="entry name" value="TPR_TRIP12_N"/>
    <property type="match status" value="2"/>
</dbReference>
<dbReference type="GO" id="GO:0043161">
    <property type="term" value="P:proteasome-mediated ubiquitin-dependent protein catabolic process"/>
    <property type="evidence" value="ECO:0007669"/>
    <property type="project" value="TreeGrafter"/>
</dbReference>
<dbReference type="PANTHER" id="PTHR45670">
    <property type="entry name" value="E3 UBIQUITIN-PROTEIN LIGASE TRIP12"/>
    <property type="match status" value="1"/>
</dbReference>
<dbReference type="Gene3D" id="1.25.10.10">
    <property type="entry name" value="Leucine-rich Repeat Variant"/>
    <property type="match status" value="1"/>
</dbReference>
<feature type="region of interest" description="Disordered" evidence="7">
    <location>
        <begin position="1138"/>
        <end position="1209"/>
    </location>
</feature>
<dbReference type="EMBL" id="JANBQB010000015">
    <property type="protein sequence ID" value="KAJ1984592.1"/>
    <property type="molecule type" value="Genomic_DNA"/>
</dbReference>
<comment type="caution">
    <text evidence="9">The sequence shown here is derived from an EMBL/GenBank/DDBJ whole genome shotgun (WGS) entry which is preliminary data.</text>
</comment>
<dbReference type="Gene3D" id="3.30.2410.10">
    <property type="entry name" value="Hect, E3 ligase catalytic domain"/>
    <property type="match status" value="1"/>
</dbReference>
<proteinExistence type="inferred from homology"/>
<dbReference type="Pfam" id="PF00632">
    <property type="entry name" value="HECT"/>
    <property type="match status" value="1"/>
</dbReference>
<dbReference type="GO" id="GO:0061630">
    <property type="term" value="F:ubiquitin protein ligase activity"/>
    <property type="evidence" value="ECO:0007669"/>
    <property type="project" value="UniProtKB-EC"/>
</dbReference>
<dbReference type="PANTHER" id="PTHR45670:SF1">
    <property type="entry name" value="E3 UBIQUITIN-PROTEIN LIGASE HECTD1"/>
    <property type="match status" value="1"/>
</dbReference>
<feature type="domain" description="HECT" evidence="8">
    <location>
        <begin position="1553"/>
        <end position="1885"/>
    </location>
</feature>
<organism evidence="9 10">
    <name type="scientific">Dimargaris verticillata</name>
    <dbReference type="NCBI Taxonomy" id="2761393"/>
    <lineage>
        <taxon>Eukaryota</taxon>
        <taxon>Fungi</taxon>
        <taxon>Fungi incertae sedis</taxon>
        <taxon>Zoopagomycota</taxon>
        <taxon>Kickxellomycotina</taxon>
        <taxon>Dimargaritomycetes</taxon>
        <taxon>Dimargaritales</taxon>
        <taxon>Dimargaritaceae</taxon>
        <taxon>Dimargaris</taxon>
    </lineage>
</organism>
<dbReference type="InterPro" id="IPR045322">
    <property type="entry name" value="HECTD1/TRIP12-like"/>
</dbReference>
<dbReference type="GO" id="GO:0000209">
    <property type="term" value="P:protein polyubiquitination"/>
    <property type="evidence" value="ECO:0007669"/>
    <property type="project" value="TreeGrafter"/>
</dbReference>
<feature type="active site" description="Glycyl thioester intermediate" evidence="6">
    <location>
        <position position="1852"/>
    </location>
</feature>
<comment type="similarity">
    <text evidence="2">Belongs to the UPL family. K-HECT subfamily.</text>
</comment>
<dbReference type="Proteomes" id="UP001151582">
    <property type="component" value="Unassembled WGS sequence"/>
</dbReference>
<evidence type="ECO:0000256" key="5">
    <source>
        <dbReference type="ARBA" id="ARBA00022786"/>
    </source>
</evidence>
<feature type="compositionally biased region" description="Basic residues" evidence="7">
    <location>
        <begin position="1"/>
        <end position="10"/>
    </location>
</feature>
<protein>
    <recommendedName>
        <fullName evidence="3">HECT-type E3 ubiquitin transferase</fullName>
        <ecNumber evidence="3">2.3.2.26</ecNumber>
    </recommendedName>
</protein>
<keyword evidence="9" id="KW-0012">Acyltransferase</keyword>
<accession>A0A9W8B6F7</accession>
<dbReference type="EC" id="2.3.2.26" evidence="3"/>
<keyword evidence="10" id="KW-1185">Reference proteome</keyword>
<evidence type="ECO:0000256" key="3">
    <source>
        <dbReference type="ARBA" id="ARBA00012485"/>
    </source>
</evidence>
<dbReference type="OrthoDB" id="423283at2759"/>
<reference evidence="9" key="1">
    <citation type="submission" date="2022-07" db="EMBL/GenBank/DDBJ databases">
        <title>Phylogenomic reconstructions and comparative analyses of Kickxellomycotina fungi.</title>
        <authorList>
            <person name="Reynolds N.K."/>
            <person name="Stajich J.E."/>
            <person name="Barry K."/>
            <person name="Grigoriev I.V."/>
            <person name="Crous P."/>
            <person name="Smith M.E."/>
        </authorList>
    </citation>
    <scope>NUCLEOTIDE SEQUENCE</scope>
    <source>
        <strain evidence="9">RSA 567</strain>
    </source>
</reference>
<feature type="compositionally biased region" description="Polar residues" evidence="7">
    <location>
        <begin position="73"/>
        <end position="91"/>
    </location>
</feature>
<feature type="compositionally biased region" description="Basic and acidic residues" evidence="7">
    <location>
        <begin position="33"/>
        <end position="44"/>
    </location>
</feature>
<keyword evidence="4 9" id="KW-0808">Transferase</keyword>
<dbReference type="Gene3D" id="3.90.1750.10">
    <property type="entry name" value="Hect, E3 ligase catalytic domains"/>
    <property type="match status" value="2"/>
</dbReference>
<evidence type="ECO:0000256" key="2">
    <source>
        <dbReference type="ARBA" id="ARBA00006331"/>
    </source>
</evidence>
<dbReference type="InterPro" id="IPR011989">
    <property type="entry name" value="ARM-like"/>
</dbReference>
<feature type="compositionally biased region" description="Basic and acidic residues" evidence="7">
    <location>
        <begin position="189"/>
        <end position="209"/>
    </location>
</feature>